<dbReference type="Pfam" id="PF04237">
    <property type="entry name" value="YjbR"/>
    <property type="match status" value="1"/>
</dbReference>
<dbReference type="PANTHER" id="PTHR35145">
    <property type="entry name" value="CYTOPLASMIC PROTEIN-RELATED"/>
    <property type="match status" value="1"/>
</dbReference>
<protein>
    <recommendedName>
        <fullName evidence="3">MmcQ protein</fullName>
    </recommendedName>
</protein>
<dbReference type="eggNOG" id="COG2315">
    <property type="taxonomic scope" value="Bacteria"/>
</dbReference>
<sequence length="126" mass="14553">MIWINKGIMMKRETLFSYAREHFKSEPEYLWSKLPGYAVLRHHDGAKWFGLVMNVPGTKLGLKTEEVLDVLEVKVRPEYIGSLRKKEGILPAYHMNKEHWVSVLLSGPLTPKEIHELLADSHDLTS</sequence>
<dbReference type="InterPro" id="IPR038056">
    <property type="entry name" value="YjbR-like_sf"/>
</dbReference>
<evidence type="ECO:0008006" key="3">
    <source>
        <dbReference type="Google" id="ProtNLM"/>
    </source>
</evidence>
<name>S4YG98_SERPL</name>
<dbReference type="Gene3D" id="3.90.1150.30">
    <property type="match status" value="1"/>
</dbReference>
<dbReference type="HOGENOM" id="CLU_105851_5_0_6"/>
<dbReference type="InterPro" id="IPR058532">
    <property type="entry name" value="YjbR/MT2646/Rv2570-like"/>
</dbReference>
<dbReference type="KEGG" id="sry:M621_12120"/>
<dbReference type="Proteomes" id="UP000014900">
    <property type="component" value="Chromosome"/>
</dbReference>
<evidence type="ECO:0000313" key="2">
    <source>
        <dbReference type="Proteomes" id="UP000014900"/>
    </source>
</evidence>
<dbReference type="InterPro" id="IPR007351">
    <property type="entry name" value="YjbR"/>
</dbReference>
<dbReference type="SUPFAM" id="SSF142906">
    <property type="entry name" value="YjbR-like"/>
    <property type="match status" value="1"/>
</dbReference>
<gene>
    <name evidence="1" type="ORF">M621_12120</name>
</gene>
<accession>S4YG98</accession>
<dbReference type="PANTHER" id="PTHR35145:SF1">
    <property type="entry name" value="CYTOPLASMIC PROTEIN"/>
    <property type="match status" value="1"/>
</dbReference>
<dbReference type="EMBL" id="CP006566">
    <property type="protein sequence ID" value="AGP44462.1"/>
    <property type="molecule type" value="Genomic_DNA"/>
</dbReference>
<reference evidence="1 2" key="1">
    <citation type="journal article" date="2013" name="Genome Announc.">
        <title>Genome Sequence of Serratia plymuthica Strain S13, an Endophyte with Germination- and Plant-Growth-Promoting Activity from the Flower of Styrian Oil Pumpkin.</title>
        <authorList>
            <person name="Muller H."/>
            <person name="Furnkranz M."/>
            <person name="Grube M."/>
            <person name="Berg G."/>
        </authorList>
    </citation>
    <scope>NUCLEOTIDE SEQUENCE [LARGE SCALE GENOMIC DNA]</scope>
    <source>
        <strain evidence="1">S13</strain>
    </source>
</reference>
<dbReference type="AlphaFoldDB" id="S4YG98"/>
<organism evidence="1 2">
    <name type="scientific">Serratia plymuthica S13</name>
    <dbReference type="NCBI Taxonomy" id="1348660"/>
    <lineage>
        <taxon>Bacteria</taxon>
        <taxon>Pseudomonadati</taxon>
        <taxon>Pseudomonadota</taxon>
        <taxon>Gammaproteobacteria</taxon>
        <taxon>Enterobacterales</taxon>
        <taxon>Yersiniaceae</taxon>
        <taxon>Serratia</taxon>
    </lineage>
</organism>
<proteinExistence type="predicted"/>
<evidence type="ECO:0000313" key="1">
    <source>
        <dbReference type="EMBL" id="AGP44462.1"/>
    </source>
</evidence>
<dbReference type="PATRIC" id="fig|1348660.3.peg.2370"/>